<evidence type="ECO:0000256" key="4">
    <source>
        <dbReference type="ARBA" id="ARBA00023136"/>
    </source>
</evidence>
<keyword evidence="3 5" id="KW-1133">Transmembrane helix</keyword>
<dbReference type="InterPro" id="IPR001750">
    <property type="entry name" value="ND/Mrp_TM"/>
</dbReference>
<evidence type="ECO:0000256" key="5">
    <source>
        <dbReference type="HAMAP-Rule" id="MF_00445"/>
    </source>
</evidence>
<evidence type="ECO:0000259" key="7">
    <source>
        <dbReference type="Pfam" id="PF00361"/>
    </source>
</evidence>
<feature type="transmembrane region" description="Helical" evidence="5">
    <location>
        <begin position="6"/>
        <end position="29"/>
    </location>
</feature>
<name>A0A193LG64_9GAMM</name>
<comment type="subunit">
    <text evidence="5">NDH-1 is composed of 14 different subunits. Subunits NuoA, H, J, K, L, M, N constitute the membrane sector of the complex.</text>
</comment>
<dbReference type="PANTHER" id="PTHR22773">
    <property type="entry name" value="NADH DEHYDROGENASE"/>
    <property type="match status" value="1"/>
</dbReference>
<dbReference type="STRING" id="1548547.BA177_10060"/>
<feature type="transmembrane region" description="Helical" evidence="5">
    <location>
        <begin position="36"/>
        <end position="56"/>
    </location>
</feature>
<sequence>MRVTDFMPAAPEMVLLGLICAVLLIDLMVRDENRVVTFWLSIAALVVTALTLLATAPEGRLITFDGSYVSDGLSQLLKLMSVGVVAVGFLYSRDYLKQNDLLRGEFFLLGLFGLLGIMVMISANSLLTMYLGLETLSLSLYALVAFERNSATAAESAMKYFVLGAIASGALLYGISWVYGITGSIQFDEIAAVLQARPELNDVPLWFGLAFLIVGIAFKFGAVPFHMWLPDVYQGARSPVTLYIASAPKLAALALTLRILVDGLGDIHAVWQGMLMVTGVLSLVIGNVVAIAQTNIKRMLGYSAIAHVGFILLAIFTGSAEGYGAAVFYTVTYVIMAAGTFGMVILLSRQGFEADSISDFKGLNARSPWFALMMLFFMFGLAGVPPWVGFFAKVNVISAVVNAGFAGYAVLMVLASVVGAFYYLRVIWYMYFDKPADRSVFQAGRDTRFMLSLNGVAVLVLGIVPGWLLKLCLDVMG</sequence>
<evidence type="ECO:0000256" key="2">
    <source>
        <dbReference type="ARBA" id="ARBA00022692"/>
    </source>
</evidence>
<proteinExistence type="inferred from homology"/>
<dbReference type="GO" id="GO:0005886">
    <property type="term" value="C:plasma membrane"/>
    <property type="evidence" value="ECO:0007669"/>
    <property type="project" value="UniProtKB-SubCell"/>
</dbReference>
<keyword evidence="5" id="KW-0520">NAD</keyword>
<comment type="subcellular location">
    <subcellularLocation>
        <location evidence="5">Cell membrane</location>
        <topology evidence="5">Multi-pass membrane protein</topology>
    </subcellularLocation>
    <subcellularLocation>
        <location evidence="1">Endomembrane system</location>
        <topology evidence="1">Multi-pass membrane protein</topology>
    </subcellularLocation>
    <subcellularLocation>
        <location evidence="6">Membrane</location>
        <topology evidence="6">Multi-pass membrane protein</topology>
    </subcellularLocation>
</comment>
<dbReference type="GO" id="GO:0012505">
    <property type="term" value="C:endomembrane system"/>
    <property type="evidence" value="ECO:0007669"/>
    <property type="project" value="UniProtKB-SubCell"/>
</dbReference>
<dbReference type="RefSeq" id="WP_068615900.1">
    <property type="nucleotide sequence ID" value="NZ_CP016268.1"/>
</dbReference>
<dbReference type="OrthoDB" id="9768329at2"/>
<protein>
    <recommendedName>
        <fullName evidence="5">NADH-quinone oxidoreductase subunit N</fullName>
        <ecNumber evidence="5">7.1.1.-</ecNumber>
    </recommendedName>
    <alternativeName>
        <fullName evidence="5">NADH dehydrogenase I subunit N</fullName>
    </alternativeName>
    <alternativeName>
        <fullName evidence="5">NDH-1 subunit N</fullName>
    </alternativeName>
</protein>
<dbReference type="GO" id="GO:0048038">
    <property type="term" value="F:quinone binding"/>
    <property type="evidence" value="ECO:0007669"/>
    <property type="project" value="UniProtKB-KW"/>
</dbReference>
<dbReference type="EMBL" id="CP016268">
    <property type="protein sequence ID" value="ANO51502.1"/>
    <property type="molecule type" value="Genomic_DNA"/>
</dbReference>
<dbReference type="GO" id="GO:0042773">
    <property type="term" value="P:ATP synthesis coupled electron transport"/>
    <property type="evidence" value="ECO:0007669"/>
    <property type="project" value="InterPro"/>
</dbReference>
<comment type="function">
    <text evidence="5">NDH-1 shuttles electrons from NADH, via FMN and iron-sulfur (Fe-S) centers, to quinones in the respiratory chain. The immediate electron acceptor for the enzyme in this species is believed to be ubiquinone. Couples the redox reaction to proton translocation (for every two electrons transferred, four hydrogen ions are translocated across the cytoplasmic membrane), and thus conserves the redox energy in a proton gradient.</text>
</comment>
<feature type="transmembrane region" description="Helical" evidence="5">
    <location>
        <begin position="205"/>
        <end position="228"/>
    </location>
</feature>
<evidence type="ECO:0000256" key="6">
    <source>
        <dbReference type="RuleBase" id="RU000320"/>
    </source>
</evidence>
<feature type="transmembrane region" description="Helical" evidence="5">
    <location>
        <begin position="326"/>
        <end position="348"/>
    </location>
</feature>
<dbReference type="NCBIfam" id="NF004442">
    <property type="entry name" value="PRK05777.1-5"/>
    <property type="match status" value="1"/>
</dbReference>
<feature type="transmembrane region" description="Helical" evidence="5">
    <location>
        <begin position="369"/>
        <end position="388"/>
    </location>
</feature>
<reference evidence="8 9" key="1">
    <citation type="submission" date="2016-06" db="EMBL/GenBank/DDBJ databases">
        <title>Complete genome sequence of a deep-branching marine Gamma Proteobacterium Woeseia oceani type strain XK5.</title>
        <authorList>
            <person name="Mu D."/>
            <person name="Du Z."/>
        </authorList>
    </citation>
    <scope>NUCLEOTIDE SEQUENCE [LARGE SCALE GENOMIC DNA]</scope>
    <source>
        <strain evidence="8 9">XK5</strain>
    </source>
</reference>
<dbReference type="PRINTS" id="PR01434">
    <property type="entry name" value="NADHDHGNASE5"/>
</dbReference>
<feature type="transmembrane region" description="Helical" evidence="5">
    <location>
        <begin position="408"/>
        <end position="428"/>
    </location>
</feature>
<evidence type="ECO:0000313" key="8">
    <source>
        <dbReference type="EMBL" id="ANO51502.1"/>
    </source>
</evidence>
<dbReference type="Pfam" id="PF00361">
    <property type="entry name" value="Proton_antipo_M"/>
    <property type="match status" value="1"/>
</dbReference>
<accession>A0A193LG64</accession>
<dbReference type="Proteomes" id="UP000092695">
    <property type="component" value="Chromosome"/>
</dbReference>
<feature type="transmembrane region" description="Helical" evidence="5">
    <location>
        <begin position="240"/>
        <end position="261"/>
    </location>
</feature>
<comment type="catalytic activity">
    <reaction evidence="5">
        <text>a quinone + NADH + 5 H(+)(in) = a quinol + NAD(+) + 4 H(+)(out)</text>
        <dbReference type="Rhea" id="RHEA:57888"/>
        <dbReference type="ChEBI" id="CHEBI:15378"/>
        <dbReference type="ChEBI" id="CHEBI:24646"/>
        <dbReference type="ChEBI" id="CHEBI:57540"/>
        <dbReference type="ChEBI" id="CHEBI:57945"/>
        <dbReference type="ChEBI" id="CHEBI:132124"/>
    </reaction>
</comment>
<keyword evidence="9" id="KW-1185">Reference proteome</keyword>
<keyword evidence="5" id="KW-1278">Translocase</keyword>
<dbReference type="NCBIfam" id="TIGR01770">
    <property type="entry name" value="NDH_I_N"/>
    <property type="match status" value="1"/>
</dbReference>
<feature type="transmembrane region" description="Helical" evidence="5">
    <location>
        <begin position="158"/>
        <end position="179"/>
    </location>
</feature>
<dbReference type="GO" id="GO:0050136">
    <property type="term" value="F:NADH dehydrogenase (quinone) (non-electrogenic) activity"/>
    <property type="evidence" value="ECO:0007669"/>
    <property type="project" value="UniProtKB-UniRule"/>
</dbReference>
<keyword evidence="5 8" id="KW-0830">Ubiquinone</keyword>
<comment type="similarity">
    <text evidence="5">Belongs to the complex I subunit 2 family.</text>
</comment>
<feature type="domain" description="NADH:quinone oxidoreductase/Mrp antiporter transmembrane" evidence="7">
    <location>
        <begin position="123"/>
        <end position="418"/>
    </location>
</feature>
<evidence type="ECO:0000313" key="9">
    <source>
        <dbReference type="Proteomes" id="UP000092695"/>
    </source>
</evidence>
<keyword evidence="5" id="KW-0813">Transport</keyword>
<dbReference type="GO" id="GO:0008137">
    <property type="term" value="F:NADH dehydrogenase (ubiquinone) activity"/>
    <property type="evidence" value="ECO:0007669"/>
    <property type="project" value="InterPro"/>
</dbReference>
<feature type="transmembrane region" description="Helical" evidence="5">
    <location>
        <begin position="449"/>
        <end position="469"/>
    </location>
</feature>
<feature type="transmembrane region" description="Helical" evidence="5">
    <location>
        <begin position="299"/>
        <end position="320"/>
    </location>
</feature>
<evidence type="ECO:0000256" key="1">
    <source>
        <dbReference type="ARBA" id="ARBA00004127"/>
    </source>
</evidence>
<dbReference type="KEGG" id="woc:BA177_10060"/>
<dbReference type="InterPro" id="IPR010096">
    <property type="entry name" value="NADH-Q_OxRdtase_suN/2"/>
</dbReference>
<keyword evidence="2 5" id="KW-0812">Transmembrane</keyword>
<keyword evidence="5" id="KW-1003">Cell membrane</keyword>
<gene>
    <name evidence="5" type="primary">nuoN</name>
    <name evidence="8" type="ORF">BA177_10060</name>
</gene>
<organism evidence="8 9">
    <name type="scientific">Woeseia oceani</name>
    <dbReference type="NCBI Taxonomy" id="1548547"/>
    <lineage>
        <taxon>Bacteria</taxon>
        <taxon>Pseudomonadati</taxon>
        <taxon>Pseudomonadota</taxon>
        <taxon>Gammaproteobacteria</taxon>
        <taxon>Woeseiales</taxon>
        <taxon>Woeseiaceae</taxon>
        <taxon>Woeseia</taxon>
    </lineage>
</organism>
<keyword evidence="5" id="KW-0874">Quinone</keyword>
<dbReference type="EC" id="7.1.1.-" evidence="5"/>
<feature type="transmembrane region" description="Helical" evidence="5">
    <location>
        <begin position="273"/>
        <end position="292"/>
    </location>
</feature>
<dbReference type="AlphaFoldDB" id="A0A193LG64"/>
<feature type="transmembrane region" description="Helical" evidence="5">
    <location>
        <begin position="127"/>
        <end position="146"/>
    </location>
</feature>
<dbReference type="HAMAP" id="MF_00445">
    <property type="entry name" value="NDH1_NuoN_1"/>
    <property type="match status" value="1"/>
</dbReference>
<evidence type="ECO:0000256" key="3">
    <source>
        <dbReference type="ARBA" id="ARBA00022989"/>
    </source>
</evidence>
<keyword evidence="4 5" id="KW-0472">Membrane</keyword>
<feature type="transmembrane region" description="Helical" evidence="5">
    <location>
        <begin position="104"/>
        <end position="121"/>
    </location>
</feature>
<feature type="transmembrane region" description="Helical" evidence="5">
    <location>
        <begin position="76"/>
        <end position="92"/>
    </location>
</feature>